<accession>A0ABY4SBB3</accession>
<dbReference type="InterPro" id="IPR029052">
    <property type="entry name" value="Metallo-depent_PP-like"/>
</dbReference>
<dbReference type="SUPFAM" id="SSF56300">
    <property type="entry name" value="Metallo-dependent phosphatases"/>
    <property type="match status" value="1"/>
</dbReference>
<feature type="domain" description="Calcineurin-like phosphoesterase" evidence="2">
    <location>
        <begin position="1"/>
        <end position="188"/>
    </location>
</feature>
<dbReference type="CDD" id="cd00838">
    <property type="entry name" value="MPP_superfamily"/>
    <property type="match status" value="1"/>
</dbReference>
<dbReference type="Proteomes" id="UP001056201">
    <property type="component" value="Chromosome 2"/>
</dbReference>
<reference evidence="3" key="1">
    <citation type="submission" date="2022-05" db="EMBL/GenBank/DDBJ databases">
        <title>An RpoN-dependent PEP-CTERM gene is involved in floc formation of an Aquincola tertiaricarbonis strain.</title>
        <authorList>
            <person name="Qiu D."/>
            <person name="Xia M."/>
        </authorList>
    </citation>
    <scope>NUCLEOTIDE SEQUENCE</scope>
    <source>
        <strain evidence="3">RN12</strain>
    </source>
</reference>
<dbReference type="PIRSF" id="PIRSF000883">
    <property type="entry name" value="Pesterase_MJ0912"/>
    <property type="match status" value="1"/>
</dbReference>
<evidence type="ECO:0000256" key="1">
    <source>
        <dbReference type="ARBA" id="ARBA00008950"/>
    </source>
</evidence>
<dbReference type="PANTHER" id="PTHR42850">
    <property type="entry name" value="METALLOPHOSPHOESTERASE"/>
    <property type="match status" value="1"/>
</dbReference>
<dbReference type="Pfam" id="PF12850">
    <property type="entry name" value="Metallophos_2"/>
    <property type="match status" value="1"/>
</dbReference>
<dbReference type="InterPro" id="IPR011152">
    <property type="entry name" value="Pesterase_MJ0912"/>
</dbReference>
<dbReference type="InterPro" id="IPR050126">
    <property type="entry name" value="Ap4A_hydrolase"/>
</dbReference>
<protein>
    <submittedName>
        <fullName evidence="3">Metallophosphatase family protein</fullName>
    </submittedName>
</protein>
<name>A0ABY4SBB3_AQUTE</name>
<proteinExistence type="inferred from homology"/>
<evidence type="ECO:0000313" key="3">
    <source>
        <dbReference type="EMBL" id="URI10288.1"/>
    </source>
</evidence>
<comment type="similarity">
    <text evidence="1">Belongs to the metallophosphoesterase superfamily. YfcE family.</text>
</comment>
<keyword evidence="4" id="KW-1185">Reference proteome</keyword>
<gene>
    <name evidence="3" type="ORF">MW290_14815</name>
</gene>
<organism evidence="3 4">
    <name type="scientific">Aquincola tertiaricarbonis</name>
    <dbReference type="NCBI Taxonomy" id="391953"/>
    <lineage>
        <taxon>Bacteria</taxon>
        <taxon>Pseudomonadati</taxon>
        <taxon>Pseudomonadota</taxon>
        <taxon>Betaproteobacteria</taxon>
        <taxon>Burkholderiales</taxon>
        <taxon>Sphaerotilaceae</taxon>
        <taxon>Aquincola</taxon>
    </lineage>
</organism>
<dbReference type="PANTHER" id="PTHR42850:SF2">
    <property type="entry name" value="BLL5683 PROTEIN"/>
    <property type="match status" value="1"/>
</dbReference>
<dbReference type="Gene3D" id="3.60.21.10">
    <property type="match status" value="1"/>
</dbReference>
<dbReference type="RefSeq" id="WP_250198492.1">
    <property type="nucleotide sequence ID" value="NZ_CP097636.1"/>
</dbReference>
<evidence type="ECO:0000259" key="2">
    <source>
        <dbReference type="Pfam" id="PF12850"/>
    </source>
</evidence>
<sequence>MRIALVSDIHGNLPALEAVIAEIADAGADLVVNLGDIVSGPLWPQETARRLMALGWPTIAGNHERQLLTQAADRMGASDAFAAAALGAAERAWLAALPATLTLPLPARGQLVCVHGTPASDLQYLLETTTPGLGVQGHTGIRAATAAELHARLGPVRPPLLACGHSHVPRVVAQGGTLVVNPGSVGLQAYDDLHPPGSGRDSHWVENGSPLARWALLVHGPAGWRAELRHTPYDVEAAARRAEANGRGDWADALRTGRVGRTEADLP</sequence>
<dbReference type="InterPro" id="IPR024654">
    <property type="entry name" value="Calcineurin-like_PHP_lpxH"/>
</dbReference>
<evidence type="ECO:0000313" key="4">
    <source>
        <dbReference type="Proteomes" id="UP001056201"/>
    </source>
</evidence>
<dbReference type="EMBL" id="CP097636">
    <property type="protein sequence ID" value="URI10288.1"/>
    <property type="molecule type" value="Genomic_DNA"/>
</dbReference>